<organism evidence="12 13">
    <name type="scientific">Malassezia furfur</name>
    <name type="common">Pityriasis versicolor infection agent</name>
    <name type="synonym">Pityrosporum furfur</name>
    <dbReference type="NCBI Taxonomy" id="55194"/>
    <lineage>
        <taxon>Eukaryota</taxon>
        <taxon>Fungi</taxon>
        <taxon>Dikarya</taxon>
        <taxon>Basidiomycota</taxon>
        <taxon>Ustilaginomycotina</taxon>
        <taxon>Malasseziomycetes</taxon>
        <taxon>Malasseziales</taxon>
        <taxon>Malasseziaceae</taxon>
        <taxon>Malassezia</taxon>
    </lineage>
</organism>
<keyword evidence="10" id="KW-0050">Antiport</keyword>
<feature type="transmembrane region" description="Helical" evidence="10">
    <location>
        <begin position="379"/>
        <end position="398"/>
    </location>
</feature>
<reference evidence="12 13" key="1">
    <citation type="journal article" date="2020" name="Elife">
        <title>Loss of centromere function drives karyotype evolution in closely related Malassezia species.</title>
        <authorList>
            <person name="Sankaranarayanan S.R."/>
            <person name="Ianiri G."/>
            <person name="Coelho M.A."/>
            <person name="Reza M.H."/>
            <person name="Thimmappa B.C."/>
            <person name="Ganguly P."/>
            <person name="Vadnala R.N."/>
            <person name="Sun S."/>
            <person name="Siddharthan R."/>
            <person name="Tellgren-Roth C."/>
            <person name="Dawson T.L."/>
            <person name="Heitman J."/>
            <person name="Sanyal K."/>
        </authorList>
    </citation>
    <scope>NUCLEOTIDE SEQUENCE [LARGE SCALE GENOMIC DNA]</scope>
    <source>
        <strain evidence="12">CBS14141</strain>
    </source>
</reference>
<evidence type="ECO:0000256" key="5">
    <source>
        <dbReference type="ARBA" id="ARBA00022692"/>
    </source>
</evidence>
<protein>
    <recommendedName>
        <fullName evidence="10">Vacuolar calcium ion transporter</fullName>
    </recommendedName>
</protein>
<proteinExistence type="inferred from homology"/>
<feature type="transmembrane region" description="Helical" evidence="10">
    <location>
        <begin position="252"/>
        <end position="276"/>
    </location>
</feature>
<dbReference type="PANTHER" id="PTHR31503">
    <property type="entry name" value="VACUOLAR CALCIUM ION TRANSPORTER"/>
    <property type="match status" value="1"/>
</dbReference>
<sequence length="401" mass="43571">MPSENEPLLPQGPARNVSVHRQPSYYESFRWLLTSSYINVFLLFVPLGVLSKFLQWGSMPIFALNFLAIVPLAKLLGDATEQVSIRLGPTLGGLLNATFGNAVELIVAIVALMQGELRIVQISLIGSILSNLLLVLGLSFMAGGIFKPENLFAQTPAQASSSIMTLGCFTMVIPAAYWASIQEKEANLLRPELFKGGDVSEAQHGLLFISRGTSILLLAIYVGYLIFQLKSHAFLYEDVSQDEPEEERMSPYAAIASLLLVTVVTSFNADYLVAAIDDVANEYKISKVFIGIILLPIVGNAAEHVTSVWMAAKDKMEIALGVAVGSSIQICLGLVPTLVIVGWLIGQPLSLYFHNFETITLVISVLLVSSLIQDGKSNYLEGSMLVALYLVIALSFWVQPS</sequence>
<keyword evidence="9 10" id="KW-0472">Membrane</keyword>
<feature type="transmembrane region" description="Helical" evidence="10">
    <location>
        <begin position="119"/>
        <end position="142"/>
    </location>
</feature>
<dbReference type="NCBIfam" id="TIGR00378">
    <property type="entry name" value="cax"/>
    <property type="match status" value="1"/>
</dbReference>
<keyword evidence="13" id="KW-1185">Reference proteome</keyword>
<dbReference type="InterPro" id="IPR004798">
    <property type="entry name" value="CAX-like"/>
</dbReference>
<accession>A0ABY8EQS0</accession>
<evidence type="ECO:0000313" key="12">
    <source>
        <dbReference type="EMBL" id="WFD47848.1"/>
    </source>
</evidence>
<dbReference type="InterPro" id="IPR004713">
    <property type="entry name" value="CaH_exchang"/>
</dbReference>
<feature type="transmembrane region" description="Helical" evidence="10">
    <location>
        <begin position="163"/>
        <end position="181"/>
    </location>
</feature>
<comment type="similarity">
    <text evidence="2 10">Belongs to the Ca(2+):cation antiporter (CaCA) (TC 2.A.19) family.</text>
</comment>
<dbReference type="Gene3D" id="1.20.1420.30">
    <property type="entry name" value="NCX, central ion-binding region"/>
    <property type="match status" value="1"/>
</dbReference>
<dbReference type="Pfam" id="PF01699">
    <property type="entry name" value="Na_Ca_ex"/>
    <property type="match status" value="2"/>
</dbReference>
<feature type="domain" description="Sodium/calcium exchanger membrane region" evidence="11">
    <location>
        <begin position="61"/>
        <end position="229"/>
    </location>
</feature>
<name>A0ABY8EQS0_MALFU</name>
<evidence type="ECO:0000256" key="8">
    <source>
        <dbReference type="ARBA" id="ARBA00023065"/>
    </source>
</evidence>
<feature type="transmembrane region" description="Helical" evidence="10">
    <location>
        <begin position="351"/>
        <end position="372"/>
    </location>
</feature>
<feature type="domain" description="Sodium/calcium exchanger membrane region" evidence="11">
    <location>
        <begin position="255"/>
        <end position="397"/>
    </location>
</feature>
<dbReference type="InterPro" id="IPR004837">
    <property type="entry name" value="NaCa_Exmemb"/>
</dbReference>
<evidence type="ECO:0000259" key="11">
    <source>
        <dbReference type="Pfam" id="PF01699"/>
    </source>
</evidence>
<evidence type="ECO:0000256" key="4">
    <source>
        <dbReference type="ARBA" id="ARBA00022568"/>
    </source>
</evidence>
<feature type="transmembrane region" description="Helical" evidence="10">
    <location>
        <begin position="318"/>
        <end position="345"/>
    </location>
</feature>
<feature type="transmembrane region" description="Helical" evidence="10">
    <location>
        <begin position="29"/>
        <end position="47"/>
    </location>
</feature>
<evidence type="ECO:0000256" key="7">
    <source>
        <dbReference type="ARBA" id="ARBA00022989"/>
    </source>
</evidence>
<keyword evidence="4 10" id="KW-0109">Calcium transport</keyword>
<comment type="subcellular location">
    <subcellularLocation>
        <location evidence="1">Endomembrane system</location>
        <topology evidence="1">Multi-pass membrane protein</topology>
    </subcellularLocation>
    <subcellularLocation>
        <location evidence="10">Vacuole membrane</location>
    </subcellularLocation>
</comment>
<evidence type="ECO:0000313" key="13">
    <source>
        <dbReference type="Proteomes" id="UP000818624"/>
    </source>
</evidence>
<evidence type="ECO:0000256" key="3">
    <source>
        <dbReference type="ARBA" id="ARBA00022448"/>
    </source>
</evidence>
<feature type="transmembrane region" description="Helical" evidence="10">
    <location>
        <begin position="94"/>
        <end position="113"/>
    </location>
</feature>
<gene>
    <name evidence="12" type="ORF">GLX27_002511</name>
</gene>
<evidence type="ECO:0000256" key="6">
    <source>
        <dbReference type="ARBA" id="ARBA00022837"/>
    </source>
</evidence>
<keyword evidence="6 10" id="KW-0106">Calcium</keyword>
<keyword evidence="3 10" id="KW-0813">Transport</keyword>
<feature type="transmembrane region" description="Helical" evidence="10">
    <location>
        <begin position="288"/>
        <end position="311"/>
    </location>
</feature>
<dbReference type="EMBL" id="CP046235">
    <property type="protein sequence ID" value="WFD47848.1"/>
    <property type="molecule type" value="Genomic_DNA"/>
</dbReference>
<keyword evidence="8 10" id="KW-0406">Ion transport</keyword>
<dbReference type="InterPro" id="IPR044880">
    <property type="entry name" value="NCX_ion-bd_dom_sf"/>
</dbReference>
<comment type="function">
    <text evidence="10">Has a role in promoting intracellular calcium ion sequestration via the exchange of calcium ions for hydrogen ions across the vacuolar membrane. Involved also in manganese ion homeostasis via its uptake into the vacuole.</text>
</comment>
<evidence type="ECO:0000256" key="1">
    <source>
        <dbReference type="ARBA" id="ARBA00004127"/>
    </source>
</evidence>
<dbReference type="NCBIfam" id="TIGR00846">
    <property type="entry name" value="caca2"/>
    <property type="match status" value="1"/>
</dbReference>
<comment type="caution">
    <text evidence="10">Lacks conserved residue(s) required for the propagation of feature annotation.</text>
</comment>
<keyword evidence="5 10" id="KW-0812">Transmembrane</keyword>
<evidence type="ECO:0000256" key="10">
    <source>
        <dbReference type="RuleBase" id="RU365028"/>
    </source>
</evidence>
<evidence type="ECO:0000256" key="2">
    <source>
        <dbReference type="ARBA" id="ARBA00008170"/>
    </source>
</evidence>
<dbReference type="Proteomes" id="UP000818624">
    <property type="component" value="Chromosome 2"/>
</dbReference>
<dbReference type="PANTHER" id="PTHR31503:SF22">
    <property type="entry name" value="VACUOLAR CALCIUM ION TRANSPORTER"/>
    <property type="match status" value="1"/>
</dbReference>
<keyword evidence="7 10" id="KW-1133">Transmembrane helix</keyword>
<evidence type="ECO:0000256" key="9">
    <source>
        <dbReference type="ARBA" id="ARBA00023136"/>
    </source>
</evidence>
<feature type="transmembrane region" description="Helical" evidence="10">
    <location>
        <begin position="208"/>
        <end position="227"/>
    </location>
</feature>
<keyword evidence="10" id="KW-0926">Vacuole</keyword>